<dbReference type="Proteomes" id="UP000646579">
    <property type="component" value="Unassembled WGS sequence"/>
</dbReference>
<dbReference type="AlphaFoldDB" id="A0A918VPI5"/>
<proteinExistence type="predicted"/>
<name>A0A918VPI5_9HYPH</name>
<evidence type="ECO:0000256" key="1">
    <source>
        <dbReference type="SAM" id="SignalP"/>
    </source>
</evidence>
<comment type="caution">
    <text evidence="2">The sequence shown here is derived from an EMBL/GenBank/DDBJ whole genome shotgun (WGS) entry which is preliminary data.</text>
</comment>
<keyword evidence="1" id="KW-0732">Signal</keyword>
<keyword evidence="3" id="KW-1185">Reference proteome</keyword>
<feature type="signal peptide" evidence="1">
    <location>
        <begin position="1"/>
        <end position="20"/>
    </location>
</feature>
<evidence type="ECO:0000313" key="2">
    <source>
        <dbReference type="EMBL" id="GHA17331.1"/>
    </source>
</evidence>
<evidence type="ECO:0000313" key="3">
    <source>
        <dbReference type="Proteomes" id="UP000646579"/>
    </source>
</evidence>
<feature type="chain" id="PRO_5037296364" evidence="1">
    <location>
        <begin position="21"/>
        <end position="116"/>
    </location>
</feature>
<accession>A0A918VPI5</accession>
<sequence length="116" mass="11852">MQRFALITALLAVSALPAMAQSANGSWGCRDTDARDAGILTIYGPVYGFASTAYGDPASGTGTMTVYTDGVAFEAGPLMVEKGIEAGRLVADPSYGTAIQLETSQAVAMLCTPIGP</sequence>
<dbReference type="RefSeq" id="WP_189424063.1">
    <property type="nucleotide sequence ID" value="NZ_BMZE01000001.1"/>
</dbReference>
<dbReference type="EMBL" id="BMZE01000001">
    <property type="protein sequence ID" value="GHA17331.1"/>
    <property type="molecule type" value="Genomic_DNA"/>
</dbReference>
<gene>
    <name evidence="2" type="ORF">GCM10007989_10650</name>
</gene>
<organism evidence="2 3">
    <name type="scientific">Devosia pacifica</name>
    <dbReference type="NCBI Taxonomy" id="1335967"/>
    <lineage>
        <taxon>Bacteria</taxon>
        <taxon>Pseudomonadati</taxon>
        <taxon>Pseudomonadota</taxon>
        <taxon>Alphaproteobacteria</taxon>
        <taxon>Hyphomicrobiales</taxon>
        <taxon>Devosiaceae</taxon>
        <taxon>Devosia</taxon>
    </lineage>
</organism>
<protein>
    <submittedName>
        <fullName evidence="2">Uncharacterized protein</fullName>
    </submittedName>
</protein>
<reference evidence="2" key="1">
    <citation type="journal article" date="2014" name="Int. J. Syst. Evol. Microbiol.">
        <title>Complete genome sequence of Corynebacterium casei LMG S-19264T (=DSM 44701T), isolated from a smear-ripened cheese.</title>
        <authorList>
            <consortium name="US DOE Joint Genome Institute (JGI-PGF)"/>
            <person name="Walter F."/>
            <person name="Albersmeier A."/>
            <person name="Kalinowski J."/>
            <person name="Ruckert C."/>
        </authorList>
    </citation>
    <scope>NUCLEOTIDE SEQUENCE</scope>
    <source>
        <strain evidence="2">KCTC 32437</strain>
    </source>
</reference>
<reference evidence="2" key="2">
    <citation type="submission" date="2020-09" db="EMBL/GenBank/DDBJ databases">
        <authorList>
            <person name="Sun Q."/>
            <person name="Kim S."/>
        </authorList>
    </citation>
    <scope>NUCLEOTIDE SEQUENCE</scope>
    <source>
        <strain evidence="2">KCTC 32437</strain>
    </source>
</reference>